<keyword evidence="4" id="KW-1003">Cell membrane</keyword>
<dbReference type="EMBL" id="LYTK01000021">
    <property type="protein sequence ID" value="OBQ60983.1"/>
    <property type="molecule type" value="Genomic_DNA"/>
</dbReference>
<evidence type="ECO:0000313" key="11">
    <source>
        <dbReference type="EMBL" id="OBQ60983.1"/>
    </source>
</evidence>
<comment type="similarity">
    <text evidence="2">Belongs to the ABC transporter superfamily.</text>
</comment>
<evidence type="ECO:0000256" key="5">
    <source>
        <dbReference type="ARBA" id="ARBA00022597"/>
    </source>
</evidence>
<dbReference type="Gene3D" id="3.40.50.300">
    <property type="entry name" value="P-loop containing nucleotide triphosphate hydrolases"/>
    <property type="match status" value="2"/>
</dbReference>
<reference evidence="11 12" key="1">
    <citation type="submission" date="2016-05" db="EMBL/GenBank/DDBJ databases">
        <authorList>
            <person name="Ramsay J.P."/>
        </authorList>
    </citation>
    <scope>NUCLEOTIDE SEQUENCE [LARGE SCALE GENOMIC DNA]</scope>
    <source>
        <strain evidence="11 12">NZP2042</strain>
    </source>
</reference>
<dbReference type="GO" id="GO:0005524">
    <property type="term" value="F:ATP binding"/>
    <property type="evidence" value="ECO:0007669"/>
    <property type="project" value="UniProtKB-KW"/>
</dbReference>
<keyword evidence="10" id="KW-0472">Membrane</keyword>
<keyword evidence="3" id="KW-0813">Transport</keyword>
<evidence type="ECO:0000256" key="1">
    <source>
        <dbReference type="ARBA" id="ARBA00004202"/>
    </source>
</evidence>
<dbReference type="PROSITE" id="PS00211">
    <property type="entry name" value="ABC_TRANSPORTER_1"/>
    <property type="match status" value="1"/>
</dbReference>
<name>A0A6M7TYG9_RHILI</name>
<dbReference type="GO" id="GO:0005886">
    <property type="term" value="C:plasma membrane"/>
    <property type="evidence" value="ECO:0007669"/>
    <property type="project" value="UniProtKB-SubCell"/>
</dbReference>
<evidence type="ECO:0000256" key="7">
    <source>
        <dbReference type="ARBA" id="ARBA00022741"/>
    </source>
</evidence>
<dbReference type="Pfam" id="PF00005">
    <property type="entry name" value="ABC_tran"/>
    <property type="match status" value="2"/>
</dbReference>
<dbReference type="Proteomes" id="UP000093737">
    <property type="component" value="Unassembled WGS sequence"/>
</dbReference>
<evidence type="ECO:0000256" key="2">
    <source>
        <dbReference type="ARBA" id="ARBA00005417"/>
    </source>
</evidence>
<protein>
    <submittedName>
        <fullName evidence="11">Sugar ABC transporter ATP-binding protein</fullName>
    </submittedName>
</protein>
<dbReference type="SMART" id="SM00382">
    <property type="entry name" value="AAA"/>
    <property type="match status" value="2"/>
</dbReference>
<keyword evidence="5" id="KW-0762">Sugar transport</keyword>
<evidence type="ECO:0000256" key="4">
    <source>
        <dbReference type="ARBA" id="ARBA00022475"/>
    </source>
</evidence>
<dbReference type="GO" id="GO:0016887">
    <property type="term" value="F:ATP hydrolysis activity"/>
    <property type="evidence" value="ECO:0007669"/>
    <property type="project" value="InterPro"/>
</dbReference>
<organism evidence="11 12">
    <name type="scientific">Rhizobium loti</name>
    <name type="common">Mesorhizobium loti</name>
    <dbReference type="NCBI Taxonomy" id="381"/>
    <lineage>
        <taxon>Bacteria</taxon>
        <taxon>Pseudomonadati</taxon>
        <taxon>Pseudomonadota</taxon>
        <taxon>Alphaproteobacteria</taxon>
        <taxon>Hyphomicrobiales</taxon>
        <taxon>Phyllobacteriaceae</taxon>
        <taxon>Mesorhizobium</taxon>
    </lineage>
</organism>
<dbReference type="InterPro" id="IPR050107">
    <property type="entry name" value="ABC_carbohydrate_import_ATPase"/>
</dbReference>
<keyword evidence="6" id="KW-0677">Repeat</keyword>
<evidence type="ECO:0000256" key="3">
    <source>
        <dbReference type="ARBA" id="ARBA00022448"/>
    </source>
</evidence>
<evidence type="ECO:0000313" key="12">
    <source>
        <dbReference type="Proteomes" id="UP000093737"/>
    </source>
</evidence>
<keyword evidence="9" id="KW-1278">Translocase</keyword>
<keyword evidence="8 11" id="KW-0067">ATP-binding</keyword>
<evidence type="ECO:0000256" key="9">
    <source>
        <dbReference type="ARBA" id="ARBA00022967"/>
    </source>
</evidence>
<dbReference type="InterPro" id="IPR003439">
    <property type="entry name" value="ABC_transporter-like_ATP-bd"/>
</dbReference>
<dbReference type="PANTHER" id="PTHR43790:SF3">
    <property type="entry name" value="D-ALLOSE IMPORT ATP-BINDING PROTEIN ALSA-RELATED"/>
    <property type="match status" value="1"/>
</dbReference>
<dbReference type="InterPro" id="IPR017871">
    <property type="entry name" value="ABC_transporter-like_CS"/>
</dbReference>
<dbReference type="CDD" id="cd03216">
    <property type="entry name" value="ABC_Carb_Monos_I"/>
    <property type="match status" value="1"/>
</dbReference>
<proteinExistence type="inferred from homology"/>
<dbReference type="FunFam" id="3.40.50.300:FF:000127">
    <property type="entry name" value="Ribose import ATP-binding protein RbsA"/>
    <property type="match status" value="1"/>
</dbReference>
<comment type="caution">
    <text evidence="11">The sequence shown here is derived from an EMBL/GenBank/DDBJ whole genome shotgun (WGS) entry which is preliminary data.</text>
</comment>
<evidence type="ECO:0000256" key="6">
    <source>
        <dbReference type="ARBA" id="ARBA00022737"/>
    </source>
</evidence>
<dbReference type="PANTHER" id="PTHR43790">
    <property type="entry name" value="CARBOHYDRATE TRANSPORT ATP-BINDING PROTEIN MG119-RELATED"/>
    <property type="match status" value="1"/>
</dbReference>
<evidence type="ECO:0000256" key="8">
    <source>
        <dbReference type="ARBA" id="ARBA00022840"/>
    </source>
</evidence>
<dbReference type="SUPFAM" id="SSF52540">
    <property type="entry name" value="P-loop containing nucleoside triphosphate hydrolases"/>
    <property type="match status" value="2"/>
</dbReference>
<dbReference type="InterPro" id="IPR027417">
    <property type="entry name" value="P-loop_NTPase"/>
</dbReference>
<dbReference type="RefSeq" id="WP_056566319.1">
    <property type="nucleotide sequence ID" value="NZ_CP033334.1"/>
</dbReference>
<comment type="subcellular location">
    <subcellularLocation>
        <location evidence="1">Cell membrane</location>
        <topology evidence="1">Peripheral membrane protein</topology>
    </subcellularLocation>
</comment>
<dbReference type="PROSITE" id="PS50893">
    <property type="entry name" value="ABC_TRANSPORTER_2"/>
    <property type="match status" value="2"/>
</dbReference>
<sequence>MTSATPVHAVEMKGVTKSFGGVKALVDVDLQVEKGEIHALLGGNGAGKSTILKVLNGVHVPDSGTILVDGKPLTEISPEASRRAGIAMIFQEMSLIPTLTVAQNVFLNREAKGAFGLIDDLAAERRARELFEMLQVEVDPKATVGNLGAGQRQLTEIVKAISQNARVLVLDEPSTALAVSDVERLFTFLRKLRSEGVAIIYVSHRMDEIARIADRATILRDGRHVITAPLSELPIEAMIEHIVGKRSRGLSDVVRGESNIGKPLLELDNVSGALKPRNASFVVHSGEVVGLAGLLGSGRSAIARVIAGIDPIVEGEIRIAGRPVAIIRPSDAIEAGVALVPEDRLRQGVIAEHSVASNMTLAVLDRLSSKTFVSTKKVRDVTDGQIARLRVKTASRDSAVRTLSGGNQQKVVIGKWLSTEPEILVLDEPTSGIDIGSKSEIIMLVRELAKAGKAIIMISSELSEMLSACDRIIVISEGRVMDDISRGDLDDPSAPKDDPIARLQAAERKLQIVIQNALTKSQGGTHVH</sequence>
<accession>A0A6M7TYG9</accession>
<dbReference type="AlphaFoldDB" id="A0A6M7TYG9"/>
<dbReference type="CDD" id="cd03215">
    <property type="entry name" value="ABC_Carb_Monos_II"/>
    <property type="match status" value="1"/>
</dbReference>
<keyword evidence="7" id="KW-0547">Nucleotide-binding</keyword>
<evidence type="ECO:0000256" key="10">
    <source>
        <dbReference type="ARBA" id="ARBA00023136"/>
    </source>
</evidence>
<gene>
    <name evidence="11" type="ORF">A8145_24120</name>
</gene>
<dbReference type="InterPro" id="IPR003593">
    <property type="entry name" value="AAA+_ATPase"/>
</dbReference>